<dbReference type="RefSeq" id="WP_073030855.1">
    <property type="nucleotide sequence ID" value="NZ_FQXJ01000012.1"/>
</dbReference>
<sequence>MGIYEFEGNKPVIGKGCFIHPEATIIGDVTLEEGCYVGAGARIRGDWGKITIGRESNIQENCVIHVGVGLSAQLGPQSHIGHGAILHSTTLGEHVFVGMASIIMDGTEIGDGCCIGAGAVIPENKLIPPRKLLVGVPAKIIGDVSEAMKEHLEQGTSFYIGLPSRCIKGLKEIKYLGEERNGFF</sequence>
<dbReference type="Gene3D" id="2.160.10.10">
    <property type="entry name" value="Hexapeptide repeat proteins"/>
    <property type="match status" value="1"/>
</dbReference>
<dbReference type="PANTHER" id="PTHR13061">
    <property type="entry name" value="DYNACTIN SUBUNIT P25"/>
    <property type="match status" value="1"/>
</dbReference>
<dbReference type="Proteomes" id="UP000183954">
    <property type="component" value="Unassembled WGS sequence"/>
</dbReference>
<protein>
    <submittedName>
        <fullName evidence="1">Phenylacetic acid degradation protein</fullName>
    </submittedName>
</protein>
<dbReference type="SUPFAM" id="SSF51161">
    <property type="entry name" value="Trimeric LpxA-like enzymes"/>
    <property type="match status" value="1"/>
</dbReference>
<dbReference type="InterPro" id="IPR001451">
    <property type="entry name" value="Hexapep"/>
</dbReference>
<gene>
    <name evidence="1" type="ORF">SAMN02746098_03356</name>
</gene>
<dbReference type="STRING" id="1121420.SAMN02746098_03356"/>
<dbReference type="InterPro" id="IPR011004">
    <property type="entry name" value="Trimer_LpxA-like_sf"/>
</dbReference>
<evidence type="ECO:0000313" key="1">
    <source>
        <dbReference type="EMBL" id="SHI24516.1"/>
    </source>
</evidence>
<reference evidence="2" key="1">
    <citation type="submission" date="2016-11" db="EMBL/GenBank/DDBJ databases">
        <authorList>
            <person name="Varghese N."/>
            <person name="Submissions S."/>
        </authorList>
    </citation>
    <scope>NUCLEOTIDE SEQUENCE [LARGE SCALE GENOMIC DNA]</scope>
    <source>
        <strain evidence="2">DSM 15449</strain>
    </source>
</reference>
<dbReference type="OrthoDB" id="9803036at2"/>
<evidence type="ECO:0000313" key="2">
    <source>
        <dbReference type="Proteomes" id="UP000183954"/>
    </source>
</evidence>
<dbReference type="InterPro" id="IPR047324">
    <property type="entry name" value="LbH_gamma_CA-like"/>
</dbReference>
<dbReference type="CDD" id="cd04645">
    <property type="entry name" value="LbH_gamma_CA_like"/>
    <property type="match status" value="1"/>
</dbReference>
<accession>A0A1M5ZJV6</accession>
<dbReference type="AlphaFoldDB" id="A0A1M5ZJV6"/>
<proteinExistence type="predicted"/>
<dbReference type="Pfam" id="PF00132">
    <property type="entry name" value="Hexapep"/>
    <property type="match status" value="2"/>
</dbReference>
<organism evidence="1 2">
    <name type="scientific">Desulfosporosinus lacus DSM 15449</name>
    <dbReference type="NCBI Taxonomy" id="1121420"/>
    <lineage>
        <taxon>Bacteria</taxon>
        <taxon>Bacillati</taxon>
        <taxon>Bacillota</taxon>
        <taxon>Clostridia</taxon>
        <taxon>Eubacteriales</taxon>
        <taxon>Desulfitobacteriaceae</taxon>
        <taxon>Desulfosporosinus</taxon>
    </lineage>
</organism>
<keyword evidence="2" id="KW-1185">Reference proteome</keyword>
<dbReference type="InterPro" id="IPR050484">
    <property type="entry name" value="Transf_Hexapept/Carb_Anhydrase"/>
</dbReference>
<dbReference type="PANTHER" id="PTHR13061:SF29">
    <property type="entry name" value="GAMMA CARBONIC ANHYDRASE-LIKE 1, MITOCHONDRIAL-RELATED"/>
    <property type="match status" value="1"/>
</dbReference>
<name>A0A1M5ZJV6_9FIRM</name>
<dbReference type="EMBL" id="FQXJ01000012">
    <property type="protein sequence ID" value="SHI24516.1"/>
    <property type="molecule type" value="Genomic_DNA"/>
</dbReference>